<feature type="region of interest" description="Disordered" evidence="1">
    <location>
        <begin position="154"/>
        <end position="175"/>
    </location>
</feature>
<dbReference type="AlphaFoldDB" id="A0A0L1JRN4"/>
<organism evidence="2 3">
    <name type="scientific">Pseudaestuariivita atlantica</name>
    <dbReference type="NCBI Taxonomy" id="1317121"/>
    <lineage>
        <taxon>Bacteria</taxon>
        <taxon>Pseudomonadati</taxon>
        <taxon>Pseudomonadota</taxon>
        <taxon>Alphaproteobacteria</taxon>
        <taxon>Rhodobacterales</taxon>
        <taxon>Paracoccaceae</taxon>
        <taxon>Pseudaestuariivita</taxon>
    </lineage>
</organism>
<proteinExistence type="predicted"/>
<name>A0A0L1JRN4_9RHOB</name>
<gene>
    <name evidence="2" type="ORF">ATO11_09460</name>
</gene>
<keyword evidence="3" id="KW-1185">Reference proteome</keyword>
<dbReference type="EMBL" id="AQQZ01000003">
    <property type="protein sequence ID" value="KNG94406.1"/>
    <property type="molecule type" value="Genomic_DNA"/>
</dbReference>
<protein>
    <submittedName>
        <fullName evidence="2">Uncharacterized protein</fullName>
    </submittedName>
</protein>
<sequence>MPVNGTPLTSFDLAGDVPVTVSVDAWEEGSLRVTIGIADDAENTADITGIGFDVAADNVWAYSGEGTKDLTGGAYGTDVAFTFDAGAADMPREDVSLIIGSDDGPLSAEDLAGQTFAVSLSNVGPYEGPRDDSVELLGMSPVSDEAIDMLMTDPEPEDDMIADDGGDDVYEDMWT</sequence>
<evidence type="ECO:0000256" key="1">
    <source>
        <dbReference type="SAM" id="MobiDB-lite"/>
    </source>
</evidence>
<accession>A0A0L1JRN4</accession>
<evidence type="ECO:0000313" key="3">
    <source>
        <dbReference type="Proteomes" id="UP000036938"/>
    </source>
</evidence>
<dbReference type="Proteomes" id="UP000036938">
    <property type="component" value="Unassembled WGS sequence"/>
</dbReference>
<reference evidence="2 3" key="1">
    <citation type="journal article" date="2015" name="Int. J. Syst. Evol. Microbiol.">
        <title>Aestuariivita atlantica sp. nov., isolated from deep sea sediment of the Atlantic Ocean.</title>
        <authorList>
            <person name="Li G."/>
            <person name="Lai Q."/>
            <person name="Du Y."/>
            <person name="Liu X."/>
            <person name="Sun F."/>
            <person name="Shao Z."/>
        </authorList>
    </citation>
    <scope>NUCLEOTIDE SEQUENCE [LARGE SCALE GENOMIC DNA]</scope>
    <source>
        <strain evidence="2 3">22II-S11-z3</strain>
    </source>
</reference>
<comment type="caution">
    <text evidence="2">The sequence shown here is derived from an EMBL/GenBank/DDBJ whole genome shotgun (WGS) entry which is preliminary data.</text>
</comment>
<evidence type="ECO:0000313" key="2">
    <source>
        <dbReference type="EMBL" id="KNG94406.1"/>
    </source>
</evidence>